<protein>
    <recommendedName>
        <fullName evidence="5">ATP synthase F0 subunit B</fullName>
    </recommendedName>
</protein>
<gene>
    <name evidence="3" type="ORF">H6F41_06425</name>
</gene>
<dbReference type="RefSeq" id="WP_190402645.1">
    <property type="nucleotide sequence ID" value="NZ_JACJQB010000008.1"/>
</dbReference>
<proteinExistence type="predicted"/>
<comment type="caution">
    <text evidence="3">The sequence shown here is derived from an EMBL/GenBank/DDBJ whole genome shotgun (WGS) entry which is preliminary data.</text>
</comment>
<evidence type="ECO:0000313" key="4">
    <source>
        <dbReference type="Proteomes" id="UP000642094"/>
    </source>
</evidence>
<reference evidence="3 4" key="1">
    <citation type="journal article" date="2020" name="ISME J.">
        <title>Comparative genomics reveals insights into cyanobacterial evolution and habitat adaptation.</title>
        <authorList>
            <person name="Chen M.Y."/>
            <person name="Teng W.K."/>
            <person name="Zhao L."/>
            <person name="Hu C.X."/>
            <person name="Zhou Y.K."/>
            <person name="Han B.P."/>
            <person name="Song L.R."/>
            <person name="Shu W.S."/>
        </authorList>
    </citation>
    <scope>NUCLEOTIDE SEQUENCE [LARGE SCALE GENOMIC DNA]</scope>
    <source>
        <strain evidence="3 4">FACHB-723</strain>
    </source>
</reference>
<sequence length="208" mass="24017">MLTEHPTATTRSNNGNYNTSPPPVTRSDYYMGLHKELDQLEEMVLESGPRVMGHTVIDEEKLCQQIDRVRLTVPDSIAKAEEILLYKEDLVAEAQQYADDLIKSTILRASQMLEESLIIRQAEQEANQIRRQLQEECEQLRSQTLNEVAQMRRQAQKDLDLLHQQVTGEVQDMQRGADEYSDRILGNLELQLIDMIKIVQNGRKELRL</sequence>
<organism evidence="3 4">
    <name type="scientific">Pseudanabaena mucicola FACHB-723</name>
    <dbReference type="NCBI Taxonomy" id="2692860"/>
    <lineage>
        <taxon>Bacteria</taxon>
        <taxon>Bacillati</taxon>
        <taxon>Cyanobacteriota</taxon>
        <taxon>Cyanophyceae</taxon>
        <taxon>Pseudanabaenales</taxon>
        <taxon>Pseudanabaenaceae</taxon>
        <taxon>Pseudanabaena</taxon>
    </lineage>
</organism>
<evidence type="ECO:0000313" key="3">
    <source>
        <dbReference type="EMBL" id="MBD2187777.1"/>
    </source>
</evidence>
<keyword evidence="4" id="KW-1185">Reference proteome</keyword>
<keyword evidence="1" id="KW-0175">Coiled coil</keyword>
<evidence type="ECO:0000256" key="2">
    <source>
        <dbReference type="SAM" id="MobiDB-lite"/>
    </source>
</evidence>
<dbReference type="Proteomes" id="UP000642094">
    <property type="component" value="Unassembled WGS sequence"/>
</dbReference>
<feature type="region of interest" description="Disordered" evidence="2">
    <location>
        <begin position="1"/>
        <end position="24"/>
    </location>
</feature>
<accession>A0ABR7ZVE4</accession>
<evidence type="ECO:0008006" key="5">
    <source>
        <dbReference type="Google" id="ProtNLM"/>
    </source>
</evidence>
<feature type="coiled-coil region" evidence="1">
    <location>
        <begin position="112"/>
        <end position="165"/>
    </location>
</feature>
<feature type="compositionally biased region" description="Polar residues" evidence="2">
    <location>
        <begin position="1"/>
        <end position="19"/>
    </location>
</feature>
<evidence type="ECO:0000256" key="1">
    <source>
        <dbReference type="SAM" id="Coils"/>
    </source>
</evidence>
<dbReference type="EMBL" id="JACJQB010000008">
    <property type="protein sequence ID" value="MBD2187777.1"/>
    <property type="molecule type" value="Genomic_DNA"/>
</dbReference>
<name>A0ABR7ZVE4_9CYAN</name>